<organism evidence="2 3">
    <name type="scientific">Streptomyces mutabilis</name>
    <dbReference type="NCBI Taxonomy" id="67332"/>
    <lineage>
        <taxon>Bacteria</taxon>
        <taxon>Bacillati</taxon>
        <taxon>Actinomycetota</taxon>
        <taxon>Actinomycetes</taxon>
        <taxon>Kitasatosporales</taxon>
        <taxon>Streptomycetaceae</taxon>
        <taxon>Streptomyces</taxon>
    </lineage>
</organism>
<comment type="caution">
    <text evidence="2">The sequence shown here is derived from an EMBL/GenBank/DDBJ whole genome shotgun (WGS) entry which is preliminary data.</text>
</comment>
<feature type="signal peptide" evidence="1">
    <location>
        <begin position="1"/>
        <end position="27"/>
    </location>
</feature>
<evidence type="ECO:0008006" key="4">
    <source>
        <dbReference type="Google" id="ProtNLM"/>
    </source>
</evidence>
<dbReference type="Proteomes" id="UP000029095">
    <property type="component" value="Unassembled WGS sequence"/>
</dbReference>
<reference evidence="2 3" key="1">
    <citation type="submission" date="2014-05" db="EMBL/GenBank/DDBJ databases">
        <title>Complete genome sequence of the Streptomyces mutabilis TRM45540.</title>
        <authorList>
            <person name="Luo X."/>
            <person name="Zhang L."/>
        </authorList>
    </citation>
    <scope>NUCLEOTIDE SEQUENCE [LARGE SCALE GENOMIC DNA]</scope>
    <source>
        <strain evidence="2 3">TRM45540</strain>
    </source>
</reference>
<name>A0A086MW83_9ACTN</name>
<dbReference type="AlphaFoldDB" id="A0A086MW83"/>
<evidence type="ECO:0000313" key="2">
    <source>
        <dbReference type="EMBL" id="KFG73151.1"/>
    </source>
</evidence>
<protein>
    <recommendedName>
        <fullName evidence="4">Secreted protein</fullName>
    </recommendedName>
</protein>
<accession>A0A086MW83</accession>
<evidence type="ECO:0000313" key="3">
    <source>
        <dbReference type="Proteomes" id="UP000029095"/>
    </source>
</evidence>
<proteinExistence type="predicted"/>
<keyword evidence="1" id="KW-0732">Signal</keyword>
<dbReference type="HOGENOM" id="CLU_1593664_0_0_11"/>
<keyword evidence="3" id="KW-1185">Reference proteome</keyword>
<dbReference type="EMBL" id="JNFQ01000002">
    <property type="protein sequence ID" value="KFG73151.1"/>
    <property type="molecule type" value="Genomic_DNA"/>
</dbReference>
<dbReference type="RefSeq" id="WP_043378698.1">
    <property type="nucleotide sequence ID" value="NZ_KN039947.1"/>
</dbReference>
<gene>
    <name evidence="2" type="ORF">FM21_20145</name>
</gene>
<sequence length="176" mass="18404">MRTNIGRRFTGLVTGALLAAGALFASAAPVHAYDPDPGVSTYYRDTDGCPCSGGTLTDPFDGTHFAHDAGGLAVKMELNDAGWFVGKVEFHPDDEKLWVYDTKNDGDTFYVAVGYSSGGSYHDLGTFSAPGTSDTVDLTVKDLDIPDGAYVDITLYDGSGRADYIAAARGTGAAVA</sequence>
<feature type="chain" id="PRO_5039441323" description="Secreted protein" evidence="1">
    <location>
        <begin position="28"/>
        <end position="176"/>
    </location>
</feature>
<evidence type="ECO:0000256" key="1">
    <source>
        <dbReference type="SAM" id="SignalP"/>
    </source>
</evidence>